<proteinExistence type="predicted"/>
<evidence type="ECO:0000313" key="1">
    <source>
        <dbReference type="EMBL" id="CDW25978.1"/>
    </source>
</evidence>
<organism evidence="1">
    <name type="scientific">Lepeophtheirus salmonis</name>
    <name type="common">Salmon louse</name>
    <name type="synonym">Caligus salmonis</name>
    <dbReference type="NCBI Taxonomy" id="72036"/>
    <lineage>
        <taxon>Eukaryota</taxon>
        <taxon>Metazoa</taxon>
        <taxon>Ecdysozoa</taxon>
        <taxon>Arthropoda</taxon>
        <taxon>Crustacea</taxon>
        <taxon>Multicrustacea</taxon>
        <taxon>Hexanauplia</taxon>
        <taxon>Copepoda</taxon>
        <taxon>Siphonostomatoida</taxon>
        <taxon>Caligidae</taxon>
        <taxon>Lepeophtheirus</taxon>
    </lineage>
</organism>
<dbReference type="EMBL" id="HACA01008617">
    <property type="protein sequence ID" value="CDW25978.1"/>
    <property type="molecule type" value="Transcribed_RNA"/>
</dbReference>
<feature type="non-terminal residue" evidence="1">
    <location>
        <position position="1"/>
    </location>
</feature>
<reference evidence="1" key="1">
    <citation type="submission" date="2014-05" db="EMBL/GenBank/DDBJ databases">
        <authorList>
            <person name="Chronopoulou M."/>
        </authorList>
    </citation>
    <scope>NUCLEOTIDE SEQUENCE</scope>
    <source>
        <tissue evidence="1">Whole organism</tissue>
    </source>
</reference>
<name>A0A0K2TIV8_LEPSM</name>
<sequence>AKTNNLQYKRQRYQISRDKFLSHTQISLSSDLKCSTTAFYPKFNVKKIKNPKTLKYTRQNKTYRNNSQI</sequence>
<protein>
    <submittedName>
        <fullName evidence="1">Uncharacterized protein</fullName>
    </submittedName>
</protein>
<accession>A0A0K2TIV8</accession>
<dbReference type="AlphaFoldDB" id="A0A0K2TIV8"/>